<protein>
    <submittedName>
        <fullName evidence="1">Uncharacterized protein</fullName>
    </submittedName>
</protein>
<gene>
    <name evidence="1" type="ORF">GCM10010383_37600</name>
</gene>
<name>A0ABQ2X7Y7_9ACTN</name>
<evidence type="ECO:0000313" key="2">
    <source>
        <dbReference type="Proteomes" id="UP000617743"/>
    </source>
</evidence>
<proteinExistence type="predicted"/>
<comment type="caution">
    <text evidence="1">The sequence shown here is derived from an EMBL/GenBank/DDBJ whole genome shotgun (WGS) entry which is preliminary data.</text>
</comment>
<sequence length="99" mass="10955">MGSHPLEKIRWRVPKPVIAVDPRVVANPHQARDLLNAVTYVGGYRRAGGHRLVGFFAGMYYAGPRPEEAVAVALPDCRMPCTGWGRLVLHRTLPQAGKR</sequence>
<dbReference type="Proteomes" id="UP000617743">
    <property type="component" value="Unassembled WGS sequence"/>
</dbReference>
<reference evidence="2" key="1">
    <citation type="journal article" date="2019" name="Int. J. Syst. Evol. Microbiol.">
        <title>The Global Catalogue of Microorganisms (GCM) 10K type strain sequencing project: providing services to taxonomists for standard genome sequencing and annotation.</title>
        <authorList>
            <consortium name="The Broad Institute Genomics Platform"/>
            <consortium name="The Broad Institute Genome Sequencing Center for Infectious Disease"/>
            <person name="Wu L."/>
            <person name="Ma J."/>
        </authorList>
    </citation>
    <scope>NUCLEOTIDE SEQUENCE [LARGE SCALE GENOMIC DNA]</scope>
    <source>
        <strain evidence="2">JCM 4866</strain>
    </source>
</reference>
<dbReference type="RefSeq" id="WP_308280921.1">
    <property type="nucleotide sequence ID" value="NZ_BMWC01000005.1"/>
</dbReference>
<evidence type="ECO:0000313" key="1">
    <source>
        <dbReference type="EMBL" id="GGX04228.1"/>
    </source>
</evidence>
<organism evidence="1 2">
    <name type="scientific">Streptomyces lomondensis</name>
    <dbReference type="NCBI Taxonomy" id="68229"/>
    <lineage>
        <taxon>Bacteria</taxon>
        <taxon>Bacillati</taxon>
        <taxon>Actinomycetota</taxon>
        <taxon>Actinomycetes</taxon>
        <taxon>Kitasatosporales</taxon>
        <taxon>Streptomycetaceae</taxon>
        <taxon>Streptomyces</taxon>
    </lineage>
</organism>
<dbReference type="EMBL" id="BMWC01000005">
    <property type="protein sequence ID" value="GGX04228.1"/>
    <property type="molecule type" value="Genomic_DNA"/>
</dbReference>
<accession>A0ABQ2X7Y7</accession>
<keyword evidence="2" id="KW-1185">Reference proteome</keyword>